<evidence type="ECO:0000256" key="1">
    <source>
        <dbReference type="ARBA" id="ARBA00004141"/>
    </source>
</evidence>
<dbReference type="AlphaFoldDB" id="A0A7W6CQ07"/>
<evidence type="ECO:0000256" key="3">
    <source>
        <dbReference type="ARBA" id="ARBA00022692"/>
    </source>
</evidence>
<dbReference type="PANTHER" id="PTHR43427:SF6">
    <property type="entry name" value="CHLORIDE CHANNEL PROTEIN CLC-E"/>
    <property type="match status" value="1"/>
</dbReference>
<dbReference type="PANTHER" id="PTHR43427">
    <property type="entry name" value="CHLORIDE CHANNEL PROTEIN CLC-E"/>
    <property type="match status" value="1"/>
</dbReference>
<dbReference type="InterPro" id="IPR000644">
    <property type="entry name" value="CBS_dom"/>
</dbReference>
<dbReference type="Gene3D" id="1.10.3080.10">
    <property type="entry name" value="Clc chloride channel"/>
    <property type="match status" value="1"/>
</dbReference>
<dbReference type="Pfam" id="PF00654">
    <property type="entry name" value="Voltage_CLC"/>
    <property type="match status" value="1"/>
</dbReference>
<dbReference type="CDD" id="cd02205">
    <property type="entry name" value="CBS_pair_SF"/>
    <property type="match status" value="1"/>
</dbReference>
<dbReference type="GO" id="GO:0005254">
    <property type="term" value="F:chloride channel activity"/>
    <property type="evidence" value="ECO:0007669"/>
    <property type="project" value="UniProtKB-KW"/>
</dbReference>
<evidence type="ECO:0000313" key="13">
    <source>
        <dbReference type="EMBL" id="MBB3955567.1"/>
    </source>
</evidence>
<accession>A0A7W6CQ07</accession>
<name>A0A7W6CQ07_9SPHN</name>
<keyword evidence="8" id="KW-0868">Chloride</keyword>
<feature type="transmembrane region" description="Helical" evidence="11">
    <location>
        <begin position="284"/>
        <end position="311"/>
    </location>
</feature>
<dbReference type="SMART" id="SM00116">
    <property type="entry name" value="CBS"/>
    <property type="match status" value="2"/>
</dbReference>
<keyword evidence="14" id="KW-1185">Reference proteome</keyword>
<comment type="caution">
    <text evidence="13">The sequence shown here is derived from an EMBL/GenBank/DDBJ whole genome shotgun (WGS) entry which is preliminary data.</text>
</comment>
<evidence type="ECO:0000256" key="5">
    <source>
        <dbReference type="ARBA" id="ARBA00023065"/>
    </source>
</evidence>
<keyword evidence="2" id="KW-0813">Transport</keyword>
<protein>
    <submittedName>
        <fullName evidence="13">H+/Cl- antiporter ClcA/CBS domain-containing protein</fullName>
    </submittedName>
</protein>
<organism evidence="13 14">
    <name type="scientific">Novosphingobium sediminicola</name>
    <dbReference type="NCBI Taxonomy" id="563162"/>
    <lineage>
        <taxon>Bacteria</taxon>
        <taxon>Pseudomonadati</taxon>
        <taxon>Pseudomonadota</taxon>
        <taxon>Alphaproteobacteria</taxon>
        <taxon>Sphingomonadales</taxon>
        <taxon>Sphingomonadaceae</taxon>
        <taxon>Novosphingobium</taxon>
    </lineage>
</organism>
<evidence type="ECO:0000256" key="6">
    <source>
        <dbReference type="ARBA" id="ARBA00023136"/>
    </source>
</evidence>
<dbReference type="CDD" id="cd00400">
    <property type="entry name" value="Voltage_gated_ClC"/>
    <property type="match status" value="1"/>
</dbReference>
<feature type="transmembrane region" description="Helical" evidence="11">
    <location>
        <begin position="323"/>
        <end position="341"/>
    </location>
</feature>
<evidence type="ECO:0000256" key="4">
    <source>
        <dbReference type="ARBA" id="ARBA00022989"/>
    </source>
</evidence>
<dbReference type="PROSITE" id="PS51371">
    <property type="entry name" value="CBS"/>
    <property type="match status" value="2"/>
</dbReference>
<evidence type="ECO:0000256" key="9">
    <source>
        <dbReference type="ARBA" id="ARBA00023303"/>
    </source>
</evidence>
<keyword evidence="6 11" id="KW-0472">Membrane</keyword>
<keyword evidence="4 11" id="KW-1133">Transmembrane helix</keyword>
<evidence type="ECO:0000313" key="14">
    <source>
        <dbReference type="Proteomes" id="UP000548867"/>
    </source>
</evidence>
<feature type="domain" description="CBS" evidence="12">
    <location>
        <begin position="458"/>
        <end position="515"/>
    </location>
</feature>
<dbReference type="Gene3D" id="3.10.580.10">
    <property type="entry name" value="CBS-domain"/>
    <property type="match status" value="1"/>
</dbReference>
<keyword evidence="7" id="KW-0869">Chloride channel</keyword>
<dbReference type="PRINTS" id="PR00762">
    <property type="entry name" value="CLCHANNEL"/>
</dbReference>
<keyword evidence="10" id="KW-0129">CBS domain</keyword>
<feature type="transmembrane region" description="Helical" evidence="11">
    <location>
        <begin position="347"/>
        <end position="366"/>
    </location>
</feature>
<proteinExistence type="predicted"/>
<feature type="transmembrane region" description="Helical" evidence="11">
    <location>
        <begin position="408"/>
        <end position="428"/>
    </location>
</feature>
<dbReference type="RefSeq" id="WP_183626006.1">
    <property type="nucleotide sequence ID" value="NZ_JACIDX010000009.1"/>
</dbReference>
<feature type="transmembrane region" description="Helical" evidence="11">
    <location>
        <begin position="28"/>
        <end position="53"/>
    </location>
</feature>
<sequence length="586" mass="60990">MSVAPLPPSHFAPDLPSLRDHTADHRMVVLALAALVVGAGGAVGAWVLLRLIALATNLFWYGRLSVDAVPMAAGSNPAMIVLMPVLGSVIVGLMARYGSEKIRGHGIPEAIETILYGESRLSLKVAILKPLSSAISIGSGGPFGAEGPIIMTGGAIGSLFAQRFHLSAAERKTLLVSGAAAGMTAIFGTPLAAVLLAVEVLLFEWKPRSFVPVVLACLVAHVLRGGWLGAGPMFPANLTMPAGFWALAAALGLGLLQGAMAGLLSSALYRVEDGFHRLPVHWMWWPAIGGLVVGLGALIDPHVLGAGYANIQALLDGAMGARAIALLLAVKATVWLVALGSGTSGGVLAPLLMLGGALGALAGLWLPGGEGVWAMIGMAGIMSGAMRAPLTGALFAAELTGHFEALPLTLACAIGAYGVSVLVMRRSILTEKIARRGRHIRQEYSVDPLEMFQVERIMTPAPQTMADTMLVSDAMAFFADGAWHRSYPVVNAAGGLVGMVSRGDALHWRGGGMEPGLCLRDVLSDVSEPYVWPQTPIGALADLILETGKGRIPVLSPSDGRVVGMVTRHDLLKARQAVRADERLPA</sequence>
<gene>
    <name evidence="13" type="ORF">GGR38_002523</name>
</gene>
<dbReference type="SUPFAM" id="SSF81340">
    <property type="entry name" value="Clc chloride channel"/>
    <property type="match status" value="1"/>
</dbReference>
<feature type="transmembrane region" description="Helical" evidence="11">
    <location>
        <begin position="173"/>
        <end position="198"/>
    </location>
</feature>
<evidence type="ECO:0000256" key="8">
    <source>
        <dbReference type="ARBA" id="ARBA00023214"/>
    </source>
</evidence>
<dbReference type="EMBL" id="JACIDX010000009">
    <property type="protein sequence ID" value="MBB3955567.1"/>
    <property type="molecule type" value="Genomic_DNA"/>
</dbReference>
<keyword evidence="5" id="KW-0406">Ion transport</keyword>
<dbReference type="GO" id="GO:0034707">
    <property type="term" value="C:chloride channel complex"/>
    <property type="evidence" value="ECO:0007669"/>
    <property type="project" value="UniProtKB-KW"/>
</dbReference>
<keyword evidence="9" id="KW-0407">Ion channel</keyword>
<evidence type="ECO:0000256" key="7">
    <source>
        <dbReference type="ARBA" id="ARBA00023173"/>
    </source>
</evidence>
<dbReference type="SUPFAM" id="SSF54631">
    <property type="entry name" value="CBS-domain pair"/>
    <property type="match status" value="1"/>
</dbReference>
<evidence type="ECO:0000256" key="2">
    <source>
        <dbReference type="ARBA" id="ARBA00022448"/>
    </source>
</evidence>
<evidence type="ECO:0000259" key="12">
    <source>
        <dbReference type="PROSITE" id="PS51371"/>
    </source>
</evidence>
<dbReference type="InterPro" id="IPR001807">
    <property type="entry name" value="ClC"/>
</dbReference>
<dbReference type="InterPro" id="IPR050368">
    <property type="entry name" value="ClC-type_chloride_channel"/>
</dbReference>
<keyword evidence="3 11" id="KW-0812">Transmembrane</keyword>
<evidence type="ECO:0000256" key="10">
    <source>
        <dbReference type="PROSITE-ProRule" id="PRU00703"/>
    </source>
</evidence>
<reference evidence="13 14" key="1">
    <citation type="submission" date="2020-08" db="EMBL/GenBank/DDBJ databases">
        <title>Genomic Encyclopedia of Type Strains, Phase IV (KMG-IV): sequencing the most valuable type-strain genomes for metagenomic binning, comparative biology and taxonomic classification.</title>
        <authorList>
            <person name="Goeker M."/>
        </authorList>
    </citation>
    <scope>NUCLEOTIDE SEQUENCE [LARGE SCALE GENOMIC DNA]</scope>
    <source>
        <strain evidence="13 14">DSM 27057</strain>
    </source>
</reference>
<feature type="domain" description="CBS" evidence="12">
    <location>
        <begin position="523"/>
        <end position="582"/>
    </location>
</feature>
<dbReference type="InterPro" id="IPR014743">
    <property type="entry name" value="Cl-channel_core"/>
</dbReference>
<dbReference type="Pfam" id="PF00571">
    <property type="entry name" value="CBS"/>
    <property type="match status" value="2"/>
</dbReference>
<dbReference type="Proteomes" id="UP000548867">
    <property type="component" value="Unassembled WGS sequence"/>
</dbReference>
<dbReference type="InterPro" id="IPR046342">
    <property type="entry name" value="CBS_dom_sf"/>
</dbReference>
<comment type="subcellular location">
    <subcellularLocation>
        <location evidence="1">Membrane</location>
        <topology evidence="1">Multi-pass membrane protein</topology>
    </subcellularLocation>
</comment>
<feature type="transmembrane region" description="Helical" evidence="11">
    <location>
        <begin position="242"/>
        <end position="264"/>
    </location>
</feature>
<feature type="transmembrane region" description="Helical" evidence="11">
    <location>
        <begin position="73"/>
        <end position="95"/>
    </location>
</feature>
<evidence type="ECO:0000256" key="11">
    <source>
        <dbReference type="SAM" id="Phobius"/>
    </source>
</evidence>
<feature type="transmembrane region" description="Helical" evidence="11">
    <location>
        <begin position="210"/>
        <end position="230"/>
    </location>
</feature>